<dbReference type="InterPro" id="IPR009057">
    <property type="entry name" value="Homeodomain-like_sf"/>
</dbReference>
<dbReference type="PRINTS" id="PR00032">
    <property type="entry name" value="HTHARAC"/>
</dbReference>
<dbReference type="STRING" id="698738.OLEAN_C27490"/>
<dbReference type="AlphaFoldDB" id="R4YPT0"/>
<dbReference type="HOGENOM" id="CLU_047522_3_1_6"/>
<evidence type="ECO:0000313" key="6">
    <source>
        <dbReference type="Proteomes" id="UP000032749"/>
    </source>
</evidence>
<dbReference type="Pfam" id="PF12625">
    <property type="entry name" value="Arabinose_bd"/>
    <property type="match status" value="1"/>
</dbReference>
<dbReference type="KEGG" id="oai:OLEAN_C27490"/>
<organism evidence="5 6">
    <name type="scientific">Oleispira antarctica RB-8</name>
    <dbReference type="NCBI Taxonomy" id="698738"/>
    <lineage>
        <taxon>Bacteria</taxon>
        <taxon>Pseudomonadati</taxon>
        <taxon>Pseudomonadota</taxon>
        <taxon>Gammaproteobacteria</taxon>
        <taxon>Oceanospirillales</taxon>
        <taxon>Oceanospirillaceae</taxon>
        <taxon>Oleispira</taxon>
    </lineage>
</organism>
<evidence type="ECO:0000313" key="5">
    <source>
        <dbReference type="EMBL" id="CCK76925.1"/>
    </source>
</evidence>
<dbReference type="PANTHER" id="PTHR47894">
    <property type="entry name" value="HTH-TYPE TRANSCRIPTIONAL REGULATOR GADX"/>
    <property type="match status" value="1"/>
</dbReference>
<dbReference type="EMBL" id="FO203512">
    <property type="protein sequence ID" value="CCK76925.1"/>
    <property type="molecule type" value="Genomic_DNA"/>
</dbReference>
<evidence type="ECO:0000256" key="1">
    <source>
        <dbReference type="ARBA" id="ARBA00023015"/>
    </source>
</evidence>
<dbReference type="GO" id="GO:0000976">
    <property type="term" value="F:transcription cis-regulatory region binding"/>
    <property type="evidence" value="ECO:0007669"/>
    <property type="project" value="TreeGrafter"/>
</dbReference>
<feature type="domain" description="HTH araC/xylS-type" evidence="4">
    <location>
        <begin position="237"/>
        <end position="337"/>
    </location>
</feature>
<evidence type="ECO:0000256" key="2">
    <source>
        <dbReference type="ARBA" id="ARBA00023125"/>
    </source>
</evidence>
<protein>
    <submittedName>
        <fullName evidence="5">Probable Transcriptional regulator, AraC type</fullName>
    </submittedName>
</protein>
<dbReference type="PANTHER" id="PTHR47894:SF1">
    <property type="entry name" value="HTH-TYPE TRANSCRIPTIONAL REGULATOR VQSM"/>
    <property type="match status" value="1"/>
</dbReference>
<keyword evidence="3" id="KW-0804">Transcription</keyword>
<dbReference type="GO" id="GO:0005829">
    <property type="term" value="C:cytosol"/>
    <property type="evidence" value="ECO:0007669"/>
    <property type="project" value="TreeGrafter"/>
</dbReference>
<dbReference type="SUPFAM" id="SSF46689">
    <property type="entry name" value="Homeodomain-like"/>
    <property type="match status" value="1"/>
</dbReference>
<dbReference type="InterPro" id="IPR032687">
    <property type="entry name" value="AraC-type_N"/>
</dbReference>
<reference evidence="5 6" key="1">
    <citation type="journal article" date="2013" name="Nat. Commun.">
        <title>Genome sequence and functional genomic analysis of the oil-degrading bacterium Oleispira antarctica.</title>
        <authorList>
            <person name="Kube M."/>
            <person name="Chernikova T.N."/>
            <person name="Al-Ramahi Y."/>
            <person name="Beloqui A."/>
            <person name="Lopez-Cortez N."/>
            <person name="Guazzaroni M.E."/>
            <person name="Heipieper H.J."/>
            <person name="Klages S."/>
            <person name="Kotsyurbenko O.R."/>
            <person name="Langer I."/>
            <person name="Nechitaylo T.Y."/>
            <person name="Lunsdorf H."/>
            <person name="Fernandez M."/>
            <person name="Juarez S."/>
            <person name="Ciordia S."/>
            <person name="Singer A."/>
            <person name="Kagan O."/>
            <person name="Egorova O."/>
            <person name="Petit P.A."/>
            <person name="Stogios P."/>
            <person name="Kim Y."/>
            <person name="Tchigvintsev A."/>
            <person name="Flick R."/>
            <person name="Denaro R."/>
            <person name="Genovese M."/>
            <person name="Albar J.P."/>
            <person name="Reva O.N."/>
            <person name="Martinez-Gomariz M."/>
            <person name="Tran H."/>
            <person name="Ferrer M."/>
            <person name="Savchenko A."/>
            <person name="Yakunin A.F."/>
            <person name="Yakimov M.M."/>
            <person name="Golyshina O.V."/>
            <person name="Reinhardt R."/>
            <person name="Golyshin P.N."/>
        </authorList>
    </citation>
    <scope>NUCLEOTIDE SEQUENCE [LARGE SCALE GENOMIC DNA]</scope>
</reference>
<evidence type="ECO:0000259" key="4">
    <source>
        <dbReference type="PROSITE" id="PS01124"/>
    </source>
</evidence>
<dbReference type="GO" id="GO:0003700">
    <property type="term" value="F:DNA-binding transcription factor activity"/>
    <property type="evidence" value="ECO:0007669"/>
    <property type="project" value="InterPro"/>
</dbReference>
<keyword evidence="1" id="KW-0805">Transcription regulation</keyword>
<keyword evidence="6" id="KW-1185">Reference proteome</keyword>
<dbReference type="SMART" id="SM00342">
    <property type="entry name" value="HTH_ARAC"/>
    <property type="match status" value="1"/>
</dbReference>
<dbReference type="PROSITE" id="PS01124">
    <property type="entry name" value="HTH_ARAC_FAMILY_2"/>
    <property type="match status" value="1"/>
</dbReference>
<keyword evidence="2" id="KW-0238">DNA-binding</keyword>
<dbReference type="Pfam" id="PF12833">
    <property type="entry name" value="HTH_18"/>
    <property type="match status" value="1"/>
</dbReference>
<accession>R4YPT0</accession>
<name>R4YPT0_OLEAN</name>
<dbReference type="InterPro" id="IPR018060">
    <property type="entry name" value="HTH_AraC"/>
</dbReference>
<dbReference type="OrthoDB" id="6816069at2"/>
<sequence>MTSTYSQQRPFLTTDYLAQLITLMKQQGFSAEQVLANTQLNEQIMQQNIRISPMQYHTVVENALSLSQNPLLGIKHGQGLNIASHGFVGFAAMASDNLDQALSLAIRYARTRTLLADIRFHKEDDSAIVQINRLASMPSTFPFVVENIISSLIGVARFLINQQDEMSAVVKLSYSPQAPPSEYERLLGVPVLFNQPHNQVCFPEYLLDAQVSTANATSRGLAESECEKLLIQLDQGQDLVIQVRYQLDKMKAFPTLPVMAKAMNSSPRTINRQLAQLNTTYQHILDDVRREKAIDLLSYSNINIEQVAMQLGYNDPSNFGRAFRRWLGKSPRDFRKDL</sequence>
<dbReference type="InterPro" id="IPR020449">
    <property type="entry name" value="Tscrpt_reg_AraC-type_HTH"/>
</dbReference>
<gene>
    <name evidence="5" type="ORF">OLEAN_C27490</name>
</gene>
<dbReference type="Proteomes" id="UP000032749">
    <property type="component" value="Chromosome"/>
</dbReference>
<evidence type="ECO:0000256" key="3">
    <source>
        <dbReference type="ARBA" id="ARBA00023163"/>
    </source>
</evidence>
<dbReference type="Gene3D" id="1.10.10.60">
    <property type="entry name" value="Homeodomain-like"/>
    <property type="match status" value="1"/>
</dbReference>
<proteinExistence type="predicted"/>